<keyword evidence="5" id="KW-1185">Reference proteome</keyword>
<dbReference type="EMBL" id="KB294195">
    <property type="protein sequence ID" value="ELU14896.1"/>
    <property type="molecule type" value="Genomic_DNA"/>
</dbReference>
<keyword evidence="1" id="KW-0732">Signal</keyword>
<organism evidence="3">
    <name type="scientific">Capitella teleta</name>
    <name type="common">Polychaete worm</name>
    <dbReference type="NCBI Taxonomy" id="283909"/>
    <lineage>
        <taxon>Eukaryota</taxon>
        <taxon>Metazoa</taxon>
        <taxon>Spiralia</taxon>
        <taxon>Lophotrochozoa</taxon>
        <taxon>Annelida</taxon>
        <taxon>Polychaeta</taxon>
        <taxon>Sedentaria</taxon>
        <taxon>Scolecida</taxon>
        <taxon>Capitellidae</taxon>
        <taxon>Capitella</taxon>
    </lineage>
</organism>
<gene>
    <name evidence="3" type="ORF">CAPTEDRAFT_192082</name>
</gene>
<reference evidence="5" key="1">
    <citation type="submission" date="2012-12" db="EMBL/GenBank/DDBJ databases">
        <authorList>
            <person name="Hellsten U."/>
            <person name="Grimwood J."/>
            <person name="Chapman J.A."/>
            <person name="Shapiro H."/>
            <person name="Aerts A."/>
            <person name="Otillar R.P."/>
            <person name="Terry A.Y."/>
            <person name="Boore J.L."/>
            <person name="Simakov O."/>
            <person name="Marletaz F."/>
            <person name="Cho S.-J."/>
            <person name="Edsinger-Gonzales E."/>
            <person name="Havlak P."/>
            <person name="Kuo D.-H."/>
            <person name="Larsson T."/>
            <person name="Lv J."/>
            <person name="Arendt D."/>
            <person name="Savage R."/>
            <person name="Osoegawa K."/>
            <person name="de Jong P."/>
            <person name="Lindberg D.R."/>
            <person name="Seaver E.C."/>
            <person name="Weisblat D.A."/>
            <person name="Putnam N.H."/>
            <person name="Grigoriev I.V."/>
            <person name="Rokhsar D.S."/>
        </authorList>
    </citation>
    <scope>NUCLEOTIDE SEQUENCE</scope>
    <source>
        <strain evidence="5">I ESC-2004</strain>
    </source>
</reference>
<dbReference type="OrthoDB" id="1100386at2759"/>
<reference evidence="4" key="3">
    <citation type="submission" date="2015-06" db="UniProtKB">
        <authorList>
            <consortium name="EnsemblMetazoa"/>
        </authorList>
    </citation>
    <scope>IDENTIFICATION</scope>
</reference>
<feature type="signal peptide" evidence="1">
    <location>
        <begin position="1"/>
        <end position="22"/>
    </location>
</feature>
<protein>
    <recommendedName>
        <fullName evidence="2">SUEL-type lectin domain-containing protein</fullName>
    </recommendedName>
</protein>
<dbReference type="OMA" id="SEDMMAY"/>
<dbReference type="Pfam" id="PF02140">
    <property type="entry name" value="SUEL_Lectin"/>
    <property type="match status" value="1"/>
</dbReference>
<dbReference type="EMBL" id="AMQN01018319">
    <property type="status" value="NOT_ANNOTATED_CDS"/>
    <property type="molecule type" value="Genomic_DNA"/>
</dbReference>
<accession>R7VF08</accession>
<dbReference type="CDD" id="cd22823">
    <property type="entry name" value="Gal_Rha_Lectin"/>
    <property type="match status" value="1"/>
</dbReference>
<dbReference type="Gene3D" id="2.60.120.740">
    <property type="match status" value="1"/>
</dbReference>
<reference evidence="3 5" key="2">
    <citation type="journal article" date="2013" name="Nature">
        <title>Insights into bilaterian evolution from three spiralian genomes.</title>
        <authorList>
            <person name="Simakov O."/>
            <person name="Marletaz F."/>
            <person name="Cho S.J."/>
            <person name="Edsinger-Gonzales E."/>
            <person name="Havlak P."/>
            <person name="Hellsten U."/>
            <person name="Kuo D.H."/>
            <person name="Larsson T."/>
            <person name="Lv J."/>
            <person name="Arendt D."/>
            <person name="Savage R."/>
            <person name="Osoegawa K."/>
            <person name="de Jong P."/>
            <person name="Grimwood J."/>
            <person name="Chapman J.A."/>
            <person name="Shapiro H."/>
            <person name="Aerts A."/>
            <person name="Otillar R.P."/>
            <person name="Terry A.Y."/>
            <person name="Boore J.L."/>
            <person name="Grigoriev I.V."/>
            <person name="Lindberg D.R."/>
            <person name="Seaver E.C."/>
            <person name="Weisblat D.A."/>
            <person name="Putnam N.H."/>
            <person name="Rokhsar D.S."/>
        </authorList>
    </citation>
    <scope>NUCLEOTIDE SEQUENCE</scope>
    <source>
        <strain evidence="3 5">I ESC-2004</strain>
    </source>
</reference>
<dbReference type="HOGENOM" id="CLU_2075357_0_0_1"/>
<dbReference type="GO" id="GO:0030246">
    <property type="term" value="F:carbohydrate binding"/>
    <property type="evidence" value="ECO:0007669"/>
    <property type="project" value="InterPro"/>
</dbReference>
<evidence type="ECO:0000256" key="1">
    <source>
        <dbReference type="SAM" id="SignalP"/>
    </source>
</evidence>
<dbReference type="InterPro" id="IPR043159">
    <property type="entry name" value="Lectin_gal-bd_sf"/>
</dbReference>
<dbReference type="AlphaFoldDB" id="R7VF08"/>
<feature type="chain" id="PRO_5008789027" description="SUEL-type lectin domain-containing protein" evidence="1">
    <location>
        <begin position="23"/>
        <end position="134"/>
    </location>
</feature>
<name>R7VF08_CAPTE</name>
<feature type="domain" description="SUEL-type lectin" evidence="2">
    <location>
        <begin position="44"/>
        <end position="122"/>
    </location>
</feature>
<evidence type="ECO:0000259" key="2">
    <source>
        <dbReference type="Pfam" id="PF02140"/>
    </source>
</evidence>
<evidence type="ECO:0000313" key="3">
    <source>
        <dbReference type="EMBL" id="ELU14896.1"/>
    </source>
</evidence>
<dbReference type="PANTHER" id="PTHR46780">
    <property type="entry name" value="PROTEIN EVA-1"/>
    <property type="match status" value="1"/>
</dbReference>
<proteinExistence type="predicted"/>
<evidence type="ECO:0000313" key="4">
    <source>
        <dbReference type="EnsemblMetazoa" id="CapteP192082"/>
    </source>
</evidence>
<dbReference type="Proteomes" id="UP000014760">
    <property type="component" value="Unassembled WGS sequence"/>
</dbReference>
<dbReference type="EnsemblMetazoa" id="CapteT192082">
    <property type="protein sequence ID" value="CapteP192082"/>
    <property type="gene ID" value="CapteG192082"/>
</dbReference>
<evidence type="ECO:0000313" key="5">
    <source>
        <dbReference type="Proteomes" id="UP000014760"/>
    </source>
</evidence>
<sequence>MDYQLPMLGIFLIMCLDGTCQTISHEWGSVTSGEYCDYENFSAQCKSGYTLQVVQALYGQMELGKCLKVDAYLGCQTDVTEIMRQKCNSHNRCEMDVRDKILRDTQPCEIGVLVYMNATFACIKENVHRTIIIL</sequence>
<dbReference type="InterPro" id="IPR000922">
    <property type="entry name" value="Lectin_gal-bd_dom"/>
</dbReference>